<dbReference type="OrthoDB" id="427480at2759"/>
<organism evidence="4 5">
    <name type="scientific">Phaeomoniella chlamydospora</name>
    <name type="common">Phaeoacremonium chlamydosporum</name>
    <dbReference type="NCBI Taxonomy" id="158046"/>
    <lineage>
        <taxon>Eukaryota</taxon>
        <taxon>Fungi</taxon>
        <taxon>Dikarya</taxon>
        <taxon>Ascomycota</taxon>
        <taxon>Pezizomycotina</taxon>
        <taxon>Eurotiomycetes</taxon>
        <taxon>Chaetothyriomycetidae</taxon>
        <taxon>Phaeomoniellales</taxon>
        <taxon>Phaeomoniellaceae</taxon>
        <taxon>Phaeomoniella</taxon>
    </lineage>
</organism>
<dbReference type="Proteomes" id="UP000053317">
    <property type="component" value="Unassembled WGS sequence"/>
</dbReference>
<gene>
    <name evidence="4" type="ORF">UCRPC4_g04456</name>
</gene>
<proteinExistence type="inferred from homology"/>
<accession>A0A0G2GSJ2</accession>
<dbReference type="CDD" id="cd13969">
    <property type="entry name" value="ADCK1-like"/>
    <property type="match status" value="1"/>
</dbReference>
<dbReference type="InterPro" id="IPR011009">
    <property type="entry name" value="Kinase-like_dom_sf"/>
</dbReference>
<keyword evidence="5" id="KW-1185">Reference proteome</keyword>
<evidence type="ECO:0000313" key="5">
    <source>
        <dbReference type="Proteomes" id="UP000053317"/>
    </source>
</evidence>
<reference evidence="4 5" key="1">
    <citation type="submission" date="2015-05" db="EMBL/GenBank/DDBJ databases">
        <title>Distinctive expansion of gene families associated with plant cell wall degradation and secondary metabolism in the genomes of grapevine trunk pathogens.</title>
        <authorList>
            <person name="Lawrence D.P."/>
            <person name="Travadon R."/>
            <person name="Rolshausen P.E."/>
            <person name="Baumgartner K."/>
        </authorList>
    </citation>
    <scope>NUCLEOTIDE SEQUENCE [LARGE SCALE GENOMIC DNA]</scope>
    <source>
        <strain evidence="4">UCRPC4</strain>
    </source>
</reference>
<name>A0A0G2GSJ2_PHACM</name>
<feature type="compositionally biased region" description="Polar residues" evidence="2">
    <location>
        <begin position="396"/>
        <end position="408"/>
    </location>
</feature>
<comment type="caution">
    <text evidence="4">The sequence shown here is derived from an EMBL/GenBank/DDBJ whole genome shotgun (WGS) entry which is preliminary data.</text>
</comment>
<comment type="similarity">
    <text evidence="1">Belongs to the protein kinase superfamily. ADCK protein kinase family.</text>
</comment>
<sequence>MLKRTLQAVYTHNLKGISVDSSSWQLERRCGLSARDAQLQLQSFNLTIRRSIQTERLTGFAPPTPESLGKAVPAKQYKRTIKWLRRLAYLTLFSAVVYTTDKTFNASALTRSLRTFRTAATAALDYKINFRENPPFGGDITAVHRRNAIKFNDLLRTNGGLYLKIGQAIAMQSAVLPPEFQKMFAKMFDDAPQNEWKDVEKLIREDFGASPEEVFGVSFTGEEDKGVMEKAARASASVAQVHWAKLADGREVAIKIQKREIARQVGWDLFTFKVVAWIYSKWFDIPFYSLVPFISERLMLETDFENEANNSELMKERVQGEPRLRNRVYIPKVYRELSSKRVMTAEWVEGVRLWDKDSITRPWRGGYGKGSPGCHGTPLDDPRAKSPGPTPDFRRNNISKNLKPSRTSWKGPRQDGGLGLSLKEVMTTMVDLFSAQMFLWGLVHCDPHPGNIFIRRRPDGHSELVLIDHGLYINMSPKFRHQYSTFWKALMAFDNNTMKSVVSEWGVKNVDIFASATLMKPYEGGDHTFSNSLRKNLSTADAKKRQYEMQQSMRKAVRDILGDEEKWPRELIFIGRNMRIVQGNNQFLGSPVNRLRITGEWASRSLTEDPNLPLRIRWKNYGYHLSFKFVLWASDLFWWWSRLKQWAGRGKGMEDDMEEQMKRVAKGMGVELNHDLFEG</sequence>
<evidence type="ECO:0000256" key="1">
    <source>
        <dbReference type="ARBA" id="ARBA00009670"/>
    </source>
</evidence>
<dbReference type="EMBL" id="LCWF01000106">
    <property type="protein sequence ID" value="KKY19755.1"/>
    <property type="molecule type" value="Genomic_DNA"/>
</dbReference>
<dbReference type="InterPro" id="IPR045307">
    <property type="entry name" value="ADCK1_dom"/>
</dbReference>
<dbReference type="Pfam" id="PF03109">
    <property type="entry name" value="ABC1"/>
    <property type="match status" value="1"/>
</dbReference>
<feature type="region of interest" description="Disordered" evidence="2">
    <location>
        <begin position="364"/>
        <end position="414"/>
    </location>
</feature>
<dbReference type="PANTHER" id="PTHR43173:SF37">
    <property type="entry name" value="ABC1 FAMILY PROTEIN C10F6.14C"/>
    <property type="match status" value="1"/>
</dbReference>
<evidence type="ECO:0000256" key="2">
    <source>
        <dbReference type="SAM" id="MobiDB-lite"/>
    </source>
</evidence>
<evidence type="ECO:0000313" key="4">
    <source>
        <dbReference type="EMBL" id="KKY19755.1"/>
    </source>
</evidence>
<dbReference type="InterPro" id="IPR004147">
    <property type="entry name" value="ABC1_dom"/>
</dbReference>
<dbReference type="AlphaFoldDB" id="A0A0G2GSJ2"/>
<dbReference type="PANTHER" id="PTHR43173">
    <property type="entry name" value="ABC1 FAMILY PROTEIN"/>
    <property type="match status" value="1"/>
</dbReference>
<feature type="domain" description="ABC1 atypical kinase-like" evidence="3">
    <location>
        <begin position="187"/>
        <end position="500"/>
    </location>
</feature>
<reference evidence="4 5" key="2">
    <citation type="submission" date="2015-05" db="EMBL/GenBank/DDBJ databases">
        <authorList>
            <person name="Morales-Cruz A."/>
            <person name="Amrine K.C."/>
            <person name="Cantu D."/>
        </authorList>
    </citation>
    <scope>NUCLEOTIDE SEQUENCE [LARGE SCALE GENOMIC DNA]</scope>
    <source>
        <strain evidence="4">UCRPC4</strain>
    </source>
</reference>
<dbReference type="SUPFAM" id="SSF56112">
    <property type="entry name" value="Protein kinase-like (PK-like)"/>
    <property type="match status" value="1"/>
</dbReference>
<protein>
    <submittedName>
        <fullName evidence="4">Putative abc1 domain protein</fullName>
    </submittedName>
</protein>
<evidence type="ECO:0000259" key="3">
    <source>
        <dbReference type="Pfam" id="PF03109"/>
    </source>
</evidence>
<dbReference type="InterPro" id="IPR051130">
    <property type="entry name" value="Mito_struct-func_regulator"/>
</dbReference>